<evidence type="ECO:0000259" key="1">
    <source>
        <dbReference type="PROSITE" id="PS51112"/>
    </source>
</evidence>
<dbReference type="PATRIC" id="fig|1172190.3.peg.563"/>
<dbReference type="InterPro" id="IPR036071">
    <property type="entry name" value="AMMECR1_dom_sf"/>
</dbReference>
<sequence length="190" mass="21824">MLDDVVLSLAKTTLLHHFSKKEDLDKDGLLKQYPQLAQKRASFVTLYKNGNLRGCIGSIIAHRTLYDDIVSNTLMSAFRDSRFSPLQEDELSELSLEVSVLSVPEELEYSSYEELLKMITPHKDGLILEHDHYHGTFLPQVWQQLPKTEDFLEHLSFKAGANPSIYTQNPKILKYRVDAKEARFDEISLL</sequence>
<dbReference type="Gene3D" id="3.30.700.20">
    <property type="entry name" value="Hypothetical protein ph0010, domain 1"/>
    <property type="match status" value="1"/>
</dbReference>
<dbReference type="EMBL" id="AUPZ01000004">
    <property type="protein sequence ID" value="EQB39985.1"/>
    <property type="molecule type" value="Genomic_DNA"/>
</dbReference>
<dbReference type="Pfam" id="PF01871">
    <property type="entry name" value="AMMECR1"/>
    <property type="match status" value="1"/>
</dbReference>
<gene>
    <name evidence="2" type="ORF">M947_02890</name>
</gene>
<evidence type="ECO:0000313" key="3">
    <source>
        <dbReference type="Proteomes" id="UP000015520"/>
    </source>
</evidence>
<dbReference type="InterPro" id="IPR027485">
    <property type="entry name" value="AMMECR1_N"/>
</dbReference>
<dbReference type="RefSeq" id="WP_021286857.1">
    <property type="nucleotide sequence ID" value="NZ_AUPZ01000004.1"/>
</dbReference>
<dbReference type="Proteomes" id="UP000015520">
    <property type="component" value="Unassembled WGS sequence"/>
</dbReference>
<dbReference type="InterPro" id="IPR027623">
    <property type="entry name" value="AmmeMemoSam_A"/>
</dbReference>
<feature type="domain" description="AMMECR1" evidence="1">
    <location>
        <begin position="1"/>
        <end position="190"/>
    </location>
</feature>
<dbReference type="PANTHER" id="PTHR13016">
    <property type="entry name" value="AMMECR1 HOMOLOG"/>
    <property type="match status" value="1"/>
</dbReference>
<reference evidence="2 3" key="1">
    <citation type="submission" date="2013-07" db="EMBL/GenBank/DDBJ databases">
        <title>Sulfurimonas hongkongensis AST-10 Genome Sequencing.</title>
        <authorList>
            <person name="Cai L."/>
            <person name="Zhang T."/>
        </authorList>
    </citation>
    <scope>NUCLEOTIDE SEQUENCE [LARGE SCALE GENOMIC DNA]</scope>
    <source>
        <strain evidence="2 3">AST-10</strain>
    </source>
</reference>
<dbReference type="NCBIfam" id="TIGR00296">
    <property type="entry name" value="TIGR00296 family protein"/>
    <property type="match status" value="1"/>
</dbReference>
<dbReference type="STRING" id="1172190.M947_02890"/>
<dbReference type="PROSITE" id="PS51112">
    <property type="entry name" value="AMMECR1"/>
    <property type="match status" value="1"/>
</dbReference>
<dbReference type="PANTHER" id="PTHR13016:SF0">
    <property type="entry name" value="AMME SYNDROME CANDIDATE GENE 1 PROTEIN"/>
    <property type="match status" value="1"/>
</dbReference>
<proteinExistence type="predicted"/>
<dbReference type="InterPro" id="IPR002733">
    <property type="entry name" value="AMMECR1_domain"/>
</dbReference>
<protein>
    <recommendedName>
        <fullName evidence="1">AMMECR1 domain-containing protein</fullName>
    </recommendedName>
</protein>
<accession>T0JFX2</accession>
<name>T0JFX2_9BACT</name>
<dbReference type="NCBIfam" id="TIGR04335">
    <property type="entry name" value="AmmeMemoSam_A"/>
    <property type="match status" value="1"/>
</dbReference>
<dbReference type="SUPFAM" id="SSF143447">
    <property type="entry name" value="AMMECR1-like"/>
    <property type="match status" value="1"/>
</dbReference>
<dbReference type="AlphaFoldDB" id="T0JFX2"/>
<dbReference type="eggNOG" id="COG2078">
    <property type="taxonomic scope" value="Bacteria"/>
</dbReference>
<comment type="caution">
    <text evidence="2">The sequence shown here is derived from an EMBL/GenBank/DDBJ whole genome shotgun (WGS) entry which is preliminary data.</text>
</comment>
<keyword evidence="3" id="KW-1185">Reference proteome</keyword>
<evidence type="ECO:0000313" key="2">
    <source>
        <dbReference type="EMBL" id="EQB39985.1"/>
    </source>
</evidence>
<dbReference type="Gene3D" id="3.30.1490.150">
    <property type="entry name" value="Hypothetical protein ph0010, domain 2"/>
    <property type="match status" value="1"/>
</dbReference>
<dbReference type="OrthoDB" id="9782820at2"/>
<dbReference type="InterPro" id="IPR023473">
    <property type="entry name" value="AMMECR1"/>
</dbReference>
<organism evidence="2 3">
    <name type="scientific">Sulfurimonas hongkongensis</name>
    <dbReference type="NCBI Taxonomy" id="1172190"/>
    <lineage>
        <taxon>Bacteria</taxon>
        <taxon>Pseudomonadati</taxon>
        <taxon>Campylobacterota</taxon>
        <taxon>Epsilonproteobacteria</taxon>
        <taxon>Campylobacterales</taxon>
        <taxon>Sulfurimonadaceae</taxon>
        <taxon>Sulfurimonas</taxon>
    </lineage>
</organism>